<proteinExistence type="predicted"/>
<dbReference type="AlphaFoldDB" id="A0AAE0C7A5"/>
<accession>A0AAE0C7A5</accession>
<dbReference type="Gene3D" id="1.10.238.10">
    <property type="entry name" value="EF-hand"/>
    <property type="match status" value="1"/>
</dbReference>
<protein>
    <submittedName>
        <fullName evidence="1">Uncharacterized protein</fullName>
    </submittedName>
</protein>
<evidence type="ECO:0000313" key="2">
    <source>
        <dbReference type="Proteomes" id="UP001190700"/>
    </source>
</evidence>
<comment type="caution">
    <text evidence="1">The sequence shown here is derived from an EMBL/GenBank/DDBJ whole genome shotgun (WGS) entry which is preliminary data.</text>
</comment>
<keyword evidence="2" id="KW-1185">Reference proteome</keyword>
<evidence type="ECO:0000313" key="1">
    <source>
        <dbReference type="EMBL" id="KAK3248730.1"/>
    </source>
</evidence>
<dbReference type="SUPFAM" id="SSF47473">
    <property type="entry name" value="EF-hand"/>
    <property type="match status" value="1"/>
</dbReference>
<dbReference type="EMBL" id="LGRX02027831">
    <property type="protein sequence ID" value="KAK3248730.1"/>
    <property type="molecule type" value="Genomic_DNA"/>
</dbReference>
<gene>
    <name evidence="1" type="ORF">CYMTET_41816</name>
</gene>
<organism evidence="1 2">
    <name type="scientific">Cymbomonas tetramitiformis</name>
    <dbReference type="NCBI Taxonomy" id="36881"/>
    <lineage>
        <taxon>Eukaryota</taxon>
        <taxon>Viridiplantae</taxon>
        <taxon>Chlorophyta</taxon>
        <taxon>Pyramimonadophyceae</taxon>
        <taxon>Pyramimonadales</taxon>
        <taxon>Pyramimonadaceae</taxon>
        <taxon>Cymbomonas</taxon>
    </lineage>
</organism>
<reference evidence="1 2" key="1">
    <citation type="journal article" date="2015" name="Genome Biol. Evol.">
        <title>Comparative Genomics of a Bacterivorous Green Alga Reveals Evolutionary Causalities and Consequences of Phago-Mixotrophic Mode of Nutrition.</title>
        <authorList>
            <person name="Burns J.A."/>
            <person name="Paasch A."/>
            <person name="Narechania A."/>
            <person name="Kim E."/>
        </authorList>
    </citation>
    <scope>NUCLEOTIDE SEQUENCE [LARGE SCALE GENOMIC DNA]</scope>
    <source>
        <strain evidence="1 2">PLY_AMNH</strain>
    </source>
</reference>
<dbReference type="Proteomes" id="UP001190700">
    <property type="component" value="Unassembled WGS sequence"/>
</dbReference>
<dbReference type="InterPro" id="IPR011992">
    <property type="entry name" value="EF-hand-dom_pair"/>
</dbReference>
<name>A0AAE0C7A5_9CHLO</name>
<sequence>MDKHGLYVLARNSKAEASCLCPKMTSRFAVDLTVDESAKGEINFGDYLKIVETNKASYETEDMETLEAWQALGGCSDTSGRIEAAKLVGLVSDFGLCVDDELNGVVDSDGSISYEKFKNLLSDMVLA</sequence>